<reference evidence="2" key="1">
    <citation type="journal article" date="2019" name="Sci. Rep.">
        <title>Draft genome of Tanacetum cinerariifolium, the natural source of mosquito coil.</title>
        <authorList>
            <person name="Yamashiro T."/>
            <person name="Shiraishi A."/>
            <person name="Satake H."/>
            <person name="Nakayama K."/>
        </authorList>
    </citation>
    <scope>NUCLEOTIDE SEQUENCE</scope>
</reference>
<evidence type="ECO:0000256" key="1">
    <source>
        <dbReference type="SAM" id="MobiDB-lite"/>
    </source>
</evidence>
<feature type="region of interest" description="Disordered" evidence="1">
    <location>
        <begin position="58"/>
        <end position="96"/>
    </location>
</feature>
<organism evidence="2">
    <name type="scientific">Tanacetum cinerariifolium</name>
    <name type="common">Dalmatian daisy</name>
    <name type="synonym">Chrysanthemum cinerariifolium</name>
    <dbReference type="NCBI Taxonomy" id="118510"/>
    <lineage>
        <taxon>Eukaryota</taxon>
        <taxon>Viridiplantae</taxon>
        <taxon>Streptophyta</taxon>
        <taxon>Embryophyta</taxon>
        <taxon>Tracheophyta</taxon>
        <taxon>Spermatophyta</taxon>
        <taxon>Magnoliopsida</taxon>
        <taxon>eudicotyledons</taxon>
        <taxon>Gunneridae</taxon>
        <taxon>Pentapetalae</taxon>
        <taxon>asterids</taxon>
        <taxon>campanulids</taxon>
        <taxon>Asterales</taxon>
        <taxon>Asteraceae</taxon>
        <taxon>Asteroideae</taxon>
        <taxon>Anthemideae</taxon>
        <taxon>Anthemidinae</taxon>
        <taxon>Tanacetum</taxon>
    </lineage>
</organism>
<comment type="caution">
    <text evidence="2">The sequence shown here is derived from an EMBL/GenBank/DDBJ whole genome shotgun (WGS) entry which is preliminary data.</text>
</comment>
<gene>
    <name evidence="2" type="ORF">Tci_625174</name>
</gene>
<name>A0A699JRQ6_TANCI</name>
<proteinExistence type="predicted"/>
<dbReference type="AlphaFoldDB" id="A0A699JRQ6"/>
<feature type="non-terminal residue" evidence="2">
    <location>
        <position position="1"/>
    </location>
</feature>
<feature type="compositionally biased region" description="Acidic residues" evidence="1">
    <location>
        <begin position="83"/>
        <end position="95"/>
    </location>
</feature>
<sequence length="554" mass="62401">PTSTPTTIDVSAPRLSATAKDKRRTSLSNVVPVQMNELVLDQGFWMYHMMTRRKNIHGTLPTMKIQESDKGGDEVSESKGKSDEEETWQGEEESFDLILRTPEGSEDEGNDDEDQDLRLSEEARIQEEEEADELYRDVNINQGRGLQLSQNIEDSHVTLTLVYPDGLQESSSVRSFVTSMLNLISDAGVESIFTTTSSPIVSLQTRTPIMTPSTIATITTSSDAPIPSTKIPSTILENLHTFNSAFLFDERLRSLETSFSEYRQTIPFVNVVSVILENDEFLRNIDENIKKIIKGQVKNQVKEQVSRILPRIKESVNATLEAEVLTRSSHSSRTSYAVAADLSELELKKILIEKMEGNKSIQRSDEQQNHYKALVEAYDADKAILETDGESTILKCTSGSQSRQLSTSESAFTEEPMQTTCQMEEPLHLVFETGNAQSWISVLARKIDARSSFNELLDTPLDFSNFIMNRLGVDTLTSKLLASPTYELMRGSCNSLSELEYHLQEVYKATMDQLDWINPEGQQYPHNLLQPLPLIPESPGRRVILFEHFINNDL</sequence>
<accession>A0A699JRQ6</accession>
<feature type="compositionally biased region" description="Basic and acidic residues" evidence="1">
    <location>
        <begin position="66"/>
        <end position="82"/>
    </location>
</feature>
<evidence type="ECO:0000313" key="2">
    <source>
        <dbReference type="EMBL" id="GFA53202.1"/>
    </source>
</evidence>
<protein>
    <submittedName>
        <fullName evidence="2">Uncharacterized protein</fullName>
    </submittedName>
</protein>
<dbReference type="EMBL" id="BKCJ010440523">
    <property type="protein sequence ID" value="GFA53202.1"/>
    <property type="molecule type" value="Genomic_DNA"/>
</dbReference>